<accession>A0ABV6DC22</accession>
<evidence type="ECO:0000256" key="2">
    <source>
        <dbReference type="ARBA" id="ARBA00023008"/>
    </source>
</evidence>
<feature type="chain" id="PRO_5046476533" evidence="3">
    <location>
        <begin position="24"/>
        <end position="167"/>
    </location>
</feature>
<dbReference type="EMBL" id="JBHLXD010000041">
    <property type="protein sequence ID" value="MFC0210181.1"/>
    <property type="molecule type" value="Genomic_DNA"/>
</dbReference>
<keyword evidence="2" id="KW-0186">Copper</keyword>
<dbReference type="InterPro" id="IPR000923">
    <property type="entry name" value="BlueCu_1"/>
</dbReference>
<dbReference type="InterPro" id="IPR033138">
    <property type="entry name" value="Cu_oxidase_CS"/>
</dbReference>
<keyword evidence="3" id="KW-0732">Signal</keyword>
<evidence type="ECO:0000256" key="3">
    <source>
        <dbReference type="SAM" id="SignalP"/>
    </source>
</evidence>
<comment type="caution">
    <text evidence="5">The sequence shown here is derived from an EMBL/GenBank/DDBJ whole genome shotgun (WGS) entry which is preliminary data.</text>
</comment>
<organism evidence="5 6">
    <name type="scientific">Chelativorans intermedius</name>
    <dbReference type="NCBI Taxonomy" id="515947"/>
    <lineage>
        <taxon>Bacteria</taxon>
        <taxon>Pseudomonadati</taxon>
        <taxon>Pseudomonadota</taxon>
        <taxon>Alphaproteobacteria</taxon>
        <taxon>Hyphomicrobiales</taxon>
        <taxon>Phyllobacteriaceae</taxon>
        <taxon>Chelativorans</taxon>
    </lineage>
</organism>
<evidence type="ECO:0000259" key="4">
    <source>
        <dbReference type="Pfam" id="PF00127"/>
    </source>
</evidence>
<name>A0ABV6DC22_9HYPH</name>
<gene>
    <name evidence="5" type="ORF">ACFFJ2_17420</name>
</gene>
<dbReference type="Pfam" id="PF00127">
    <property type="entry name" value="Copper-bind"/>
    <property type="match status" value="1"/>
</dbReference>
<dbReference type="Gene3D" id="2.60.40.420">
    <property type="entry name" value="Cupredoxins - blue copper proteins"/>
    <property type="match status" value="1"/>
</dbReference>
<evidence type="ECO:0000313" key="6">
    <source>
        <dbReference type="Proteomes" id="UP001589755"/>
    </source>
</evidence>
<dbReference type="PANTHER" id="PTHR38439:SF3">
    <property type="entry name" value="COPPER-RESISTANT CUPROPROTEIN COPI"/>
    <property type="match status" value="1"/>
</dbReference>
<dbReference type="PROSITE" id="PS00079">
    <property type="entry name" value="MULTICOPPER_OXIDASE1"/>
    <property type="match status" value="1"/>
</dbReference>
<feature type="signal peptide" evidence="3">
    <location>
        <begin position="1"/>
        <end position="23"/>
    </location>
</feature>
<dbReference type="InterPro" id="IPR050845">
    <property type="entry name" value="Cu-binding_ET"/>
</dbReference>
<dbReference type="Proteomes" id="UP001589755">
    <property type="component" value="Unassembled WGS sequence"/>
</dbReference>
<dbReference type="RefSeq" id="WP_261522587.1">
    <property type="nucleotide sequence ID" value="NZ_JAODNW010000032.1"/>
</dbReference>
<reference evidence="5 6" key="1">
    <citation type="submission" date="2024-09" db="EMBL/GenBank/DDBJ databases">
        <authorList>
            <person name="Sun Q."/>
            <person name="Mori K."/>
        </authorList>
    </citation>
    <scope>NUCLEOTIDE SEQUENCE [LARGE SCALE GENOMIC DNA]</scope>
    <source>
        <strain evidence="5 6">CCM 8543</strain>
    </source>
</reference>
<dbReference type="SUPFAM" id="SSF49503">
    <property type="entry name" value="Cupredoxins"/>
    <property type="match status" value="1"/>
</dbReference>
<feature type="domain" description="Blue (type 1) copper" evidence="4">
    <location>
        <begin position="52"/>
        <end position="160"/>
    </location>
</feature>
<keyword evidence="1" id="KW-0479">Metal-binding</keyword>
<evidence type="ECO:0000313" key="5">
    <source>
        <dbReference type="EMBL" id="MFC0210181.1"/>
    </source>
</evidence>
<dbReference type="CDD" id="cd04211">
    <property type="entry name" value="Cupredoxin_like_2"/>
    <property type="match status" value="1"/>
</dbReference>
<protein>
    <submittedName>
        <fullName evidence="5">Cupredoxin family protein</fullName>
    </submittedName>
</protein>
<dbReference type="InterPro" id="IPR008972">
    <property type="entry name" value="Cupredoxin"/>
</dbReference>
<sequence length="167" mass="17760">MMKISIHSLPILAAFSASLLAHASVAWADAGHGTVSFGKPGSAAEVDRTIELTADGMSYGIDSLQVRAGETIRFVIENGGELNHDFTIGDQATQAEHRAKMTEMMASSSGMMDHDDANAVFLKPGETGELIWTFSKTGRFEFACNVPGHYEAGMHGPITVAEADVDT</sequence>
<keyword evidence="6" id="KW-1185">Reference proteome</keyword>
<dbReference type="PANTHER" id="PTHR38439">
    <property type="entry name" value="AURACYANIN-B"/>
    <property type="match status" value="1"/>
</dbReference>
<proteinExistence type="predicted"/>
<evidence type="ECO:0000256" key="1">
    <source>
        <dbReference type="ARBA" id="ARBA00022723"/>
    </source>
</evidence>